<accession>A0A318S657</accession>
<keyword evidence="2" id="KW-1185">Reference proteome</keyword>
<evidence type="ECO:0008006" key="3">
    <source>
        <dbReference type="Google" id="ProtNLM"/>
    </source>
</evidence>
<gene>
    <name evidence="1" type="ORF">DES52_110174</name>
</gene>
<proteinExistence type="predicted"/>
<organism evidence="1 2">
    <name type="scientific">Deinococcus yavapaiensis KR-236</name>
    <dbReference type="NCBI Taxonomy" id="694435"/>
    <lineage>
        <taxon>Bacteria</taxon>
        <taxon>Thermotogati</taxon>
        <taxon>Deinococcota</taxon>
        <taxon>Deinococci</taxon>
        <taxon>Deinococcales</taxon>
        <taxon>Deinococcaceae</taxon>
        <taxon>Deinococcus</taxon>
    </lineage>
</organism>
<dbReference type="Proteomes" id="UP000248326">
    <property type="component" value="Unassembled WGS sequence"/>
</dbReference>
<dbReference type="OrthoDB" id="7946528at2"/>
<dbReference type="EMBL" id="QJSX01000010">
    <property type="protein sequence ID" value="PYE53190.1"/>
    <property type="molecule type" value="Genomic_DNA"/>
</dbReference>
<dbReference type="AlphaFoldDB" id="A0A318S657"/>
<comment type="caution">
    <text evidence="1">The sequence shown here is derived from an EMBL/GenBank/DDBJ whole genome shotgun (WGS) entry which is preliminary data.</text>
</comment>
<evidence type="ECO:0000313" key="2">
    <source>
        <dbReference type="Proteomes" id="UP000248326"/>
    </source>
</evidence>
<dbReference type="RefSeq" id="WP_110887392.1">
    <property type="nucleotide sequence ID" value="NZ_QJSX01000010.1"/>
</dbReference>
<sequence length="179" mass="20464">MNDLQLPERLGLLGTFERIGSSVSGLMVWPDVDVMVRTEHVHVADIMTAMAPVMASRGIREVLYRDETGERSPSGKPGDERHYFVLRYAAATGRLWKVDVTFWCSPILRPHRADAEHLAREMTSAQRLAVLWIKSVWCERPEYPEDVGGMDVYEAVLHHGVMSLEDFERFLARRDDARP</sequence>
<reference evidence="1 2" key="1">
    <citation type="submission" date="2018-06" db="EMBL/GenBank/DDBJ databases">
        <title>Genomic Encyclopedia of Type Strains, Phase IV (KMG-IV): sequencing the most valuable type-strain genomes for metagenomic binning, comparative biology and taxonomic classification.</title>
        <authorList>
            <person name="Goeker M."/>
        </authorList>
    </citation>
    <scope>NUCLEOTIDE SEQUENCE [LARGE SCALE GENOMIC DNA]</scope>
    <source>
        <strain evidence="1 2">DSM 18048</strain>
    </source>
</reference>
<protein>
    <recommendedName>
        <fullName evidence="3">Nucleotidyltransferase AbiEii toxin of type IV toxin-antitoxin system</fullName>
    </recommendedName>
</protein>
<evidence type="ECO:0000313" key="1">
    <source>
        <dbReference type="EMBL" id="PYE53190.1"/>
    </source>
</evidence>
<name>A0A318S657_9DEIO</name>